<reference evidence="1 2" key="1">
    <citation type="journal article" date="2016" name="Nat. Commun.">
        <title>Thousands of microbial genomes shed light on interconnected biogeochemical processes in an aquifer system.</title>
        <authorList>
            <person name="Anantharaman K."/>
            <person name="Brown C.T."/>
            <person name="Hug L.A."/>
            <person name="Sharon I."/>
            <person name="Castelle C.J."/>
            <person name="Probst A.J."/>
            <person name="Thomas B.C."/>
            <person name="Singh A."/>
            <person name="Wilkins M.J."/>
            <person name="Karaoz U."/>
            <person name="Brodie E.L."/>
            <person name="Williams K.H."/>
            <person name="Hubbard S.S."/>
            <person name="Banfield J.F."/>
        </authorList>
    </citation>
    <scope>NUCLEOTIDE SEQUENCE [LARGE SCALE GENOMIC DNA]</scope>
</reference>
<name>A0A1F5GUR7_9BACT</name>
<dbReference type="EMBL" id="MFBN01000018">
    <property type="protein sequence ID" value="OGD95517.1"/>
    <property type="molecule type" value="Genomic_DNA"/>
</dbReference>
<protein>
    <submittedName>
        <fullName evidence="1">Uncharacterized protein</fullName>
    </submittedName>
</protein>
<evidence type="ECO:0000313" key="1">
    <source>
        <dbReference type="EMBL" id="OGD95517.1"/>
    </source>
</evidence>
<dbReference type="AlphaFoldDB" id="A0A1F5GUR7"/>
<gene>
    <name evidence="1" type="ORF">A3A48_03720</name>
</gene>
<accession>A0A1F5GUR7</accession>
<proteinExistence type="predicted"/>
<evidence type="ECO:0000313" key="2">
    <source>
        <dbReference type="Proteomes" id="UP000178336"/>
    </source>
</evidence>
<sequence length="60" mass="7278">MNWLNDELRREIKRIFEPRYKKTLSDSEVELIAINLTELLGGLLKLKWREKYENTIQNSK</sequence>
<dbReference type="Proteomes" id="UP000178336">
    <property type="component" value="Unassembled WGS sequence"/>
</dbReference>
<comment type="caution">
    <text evidence="1">The sequence shown here is derived from an EMBL/GenBank/DDBJ whole genome shotgun (WGS) entry which is preliminary data.</text>
</comment>
<dbReference type="STRING" id="1797724.A3A48_03720"/>
<organism evidence="1 2">
    <name type="scientific">Candidatus Curtissbacteria bacterium RIFCSPLOWO2_01_FULL_37_9</name>
    <dbReference type="NCBI Taxonomy" id="1797724"/>
    <lineage>
        <taxon>Bacteria</taxon>
        <taxon>Candidatus Curtissiibacteriota</taxon>
    </lineage>
</organism>